<evidence type="ECO:0000256" key="11">
    <source>
        <dbReference type="ARBA" id="ARBA00023012"/>
    </source>
</evidence>
<feature type="transmembrane region" description="Helical" evidence="12">
    <location>
        <begin position="132"/>
        <end position="153"/>
    </location>
</feature>
<dbReference type="GO" id="GO:0005886">
    <property type="term" value="C:plasma membrane"/>
    <property type="evidence" value="ECO:0007669"/>
    <property type="project" value="UniProtKB-SubCell"/>
</dbReference>
<evidence type="ECO:0000256" key="7">
    <source>
        <dbReference type="ARBA" id="ARBA00022741"/>
    </source>
</evidence>
<keyword evidence="8" id="KW-0418">Kinase</keyword>
<comment type="catalytic activity">
    <reaction evidence="1">
        <text>ATP + protein L-histidine = ADP + protein N-phospho-L-histidine.</text>
        <dbReference type="EC" id="2.7.13.3"/>
    </reaction>
</comment>
<keyword evidence="5" id="KW-0808">Transferase</keyword>
<dbReference type="PANTHER" id="PTHR44936:SF9">
    <property type="entry name" value="SENSOR PROTEIN CREC"/>
    <property type="match status" value="1"/>
</dbReference>
<dbReference type="GO" id="GO:0000155">
    <property type="term" value="F:phosphorelay sensor kinase activity"/>
    <property type="evidence" value="ECO:0007669"/>
    <property type="project" value="InterPro"/>
</dbReference>
<comment type="subcellular location">
    <subcellularLocation>
        <location evidence="2">Cell membrane</location>
    </subcellularLocation>
</comment>
<evidence type="ECO:0000256" key="10">
    <source>
        <dbReference type="ARBA" id="ARBA00022989"/>
    </source>
</evidence>
<keyword evidence="6 12" id="KW-0812">Transmembrane</keyword>
<reference evidence="14 15" key="1">
    <citation type="submission" date="2016-10" db="EMBL/GenBank/DDBJ databases">
        <authorList>
            <person name="de Groot N.N."/>
        </authorList>
    </citation>
    <scope>NUCLEOTIDE SEQUENCE [LARGE SCALE GENOMIC DNA]</scope>
    <source>
        <strain evidence="14 15">CGMCC 1.11156</strain>
    </source>
</reference>
<dbReference type="InterPro" id="IPR003660">
    <property type="entry name" value="HAMP_dom"/>
</dbReference>
<keyword evidence="15" id="KW-1185">Reference proteome</keyword>
<keyword evidence="11" id="KW-0902">Two-component regulatory system</keyword>
<dbReference type="EMBL" id="FOQG01000015">
    <property type="protein sequence ID" value="SFI94988.1"/>
    <property type="molecule type" value="Genomic_DNA"/>
</dbReference>
<keyword evidence="9" id="KW-0067">ATP-binding</keyword>
<dbReference type="EC" id="2.7.13.3" evidence="3"/>
<evidence type="ECO:0000256" key="9">
    <source>
        <dbReference type="ARBA" id="ARBA00022840"/>
    </source>
</evidence>
<proteinExistence type="predicted"/>
<evidence type="ECO:0000256" key="2">
    <source>
        <dbReference type="ARBA" id="ARBA00004236"/>
    </source>
</evidence>
<dbReference type="Pfam" id="PF00672">
    <property type="entry name" value="HAMP"/>
    <property type="match status" value="1"/>
</dbReference>
<keyword evidence="4" id="KW-0597">Phosphoprotein</keyword>
<dbReference type="Gene3D" id="1.10.287.130">
    <property type="match status" value="1"/>
</dbReference>
<evidence type="ECO:0000259" key="13">
    <source>
        <dbReference type="PROSITE" id="PS50885"/>
    </source>
</evidence>
<evidence type="ECO:0000313" key="15">
    <source>
        <dbReference type="Proteomes" id="UP000198649"/>
    </source>
</evidence>
<evidence type="ECO:0000256" key="6">
    <source>
        <dbReference type="ARBA" id="ARBA00022692"/>
    </source>
</evidence>
<evidence type="ECO:0000256" key="12">
    <source>
        <dbReference type="SAM" id="Phobius"/>
    </source>
</evidence>
<accession>A0A1I3MDE1</accession>
<keyword evidence="10 12" id="KW-1133">Transmembrane helix</keyword>
<dbReference type="Proteomes" id="UP000198649">
    <property type="component" value="Unassembled WGS sequence"/>
</dbReference>
<keyword evidence="12" id="KW-0472">Membrane</keyword>
<dbReference type="STRING" id="1005945.SAMN05216561_11555"/>
<dbReference type="OrthoDB" id="9786919at2"/>
<evidence type="ECO:0000256" key="3">
    <source>
        <dbReference type="ARBA" id="ARBA00012438"/>
    </source>
</evidence>
<feature type="domain" description="HAMP" evidence="13">
    <location>
        <begin position="155"/>
        <end position="207"/>
    </location>
</feature>
<dbReference type="AlphaFoldDB" id="A0A1I3MDE1"/>
<gene>
    <name evidence="14" type="ORF">SAMN05216561_11555</name>
</gene>
<evidence type="ECO:0000256" key="8">
    <source>
        <dbReference type="ARBA" id="ARBA00022777"/>
    </source>
</evidence>
<organism evidence="14 15">
    <name type="scientific">Nocardioides psychrotolerans</name>
    <dbReference type="NCBI Taxonomy" id="1005945"/>
    <lineage>
        <taxon>Bacteria</taxon>
        <taxon>Bacillati</taxon>
        <taxon>Actinomycetota</taxon>
        <taxon>Actinomycetes</taxon>
        <taxon>Propionibacteriales</taxon>
        <taxon>Nocardioidaceae</taxon>
        <taxon>Nocardioides</taxon>
    </lineage>
</organism>
<keyword evidence="7" id="KW-0547">Nucleotide-binding</keyword>
<evidence type="ECO:0000256" key="1">
    <source>
        <dbReference type="ARBA" id="ARBA00000085"/>
    </source>
</evidence>
<dbReference type="PROSITE" id="PS50885">
    <property type="entry name" value="HAMP"/>
    <property type="match status" value="1"/>
</dbReference>
<protein>
    <recommendedName>
        <fullName evidence="3">histidine kinase</fullName>
        <ecNumber evidence="3">2.7.13.3</ecNumber>
    </recommendedName>
</protein>
<dbReference type="SMART" id="SM00304">
    <property type="entry name" value="HAMP"/>
    <property type="match status" value="1"/>
</dbReference>
<dbReference type="SUPFAM" id="SSF47384">
    <property type="entry name" value="Homodimeric domain of signal transducing histidine kinase"/>
    <property type="match status" value="1"/>
</dbReference>
<dbReference type="GO" id="GO:0005524">
    <property type="term" value="F:ATP binding"/>
    <property type="evidence" value="ECO:0007669"/>
    <property type="project" value="UniProtKB-KW"/>
</dbReference>
<dbReference type="PANTHER" id="PTHR44936">
    <property type="entry name" value="SENSOR PROTEIN CREC"/>
    <property type="match status" value="1"/>
</dbReference>
<evidence type="ECO:0000256" key="5">
    <source>
        <dbReference type="ARBA" id="ARBA00022679"/>
    </source>
</evidence>
<dbReference type="RefSeq" id="WP_091115719.1">
    <property type="nucleotide sequence ID" value="NZ_BKAF01000023.1"/>
</dbReference>
<evidence type="ECO:0000256" key="4">
    <source>
        <dbReference type="ARBA" id="ARBA00022553"/>
    </source>
</evidence>
<sequence>MRERLTLSFVLVTLGLLVVAGLVRSVALDGMQREREGEHIFREATTLAAVVEARQERREVIDAAFLDDYVGADTAIVFVPAPNGDGGDRVEVRGPAYEPGEGEISSTVTLDDGDLTVRQSADAIGGVFRQDVWSLVVLFLLVGVVSALIGFAISRALSAPFQRLAVAASALGRGRFDLDLPETRVPEARAISEALRTSAVALRDRLEREQAFSMHASHVLRTPLTRLRLELEELALDPELPEAARSAVVRGMSAVDEVNEVAGELVSLSRQGLIGGEQVPLRELATGSAQVWADELADLGRGLTAAVEGDLELTFTPGPIEQILDLLLRHVVRHGTGDARLVFEGDSRGHLRITVGAARLTSPREELLVEEARSVVEALGGRLQSDVGDDTGIDLSVLLPRR</sequence>
<name>A0A1I3MDE1_9ACTN</name>
<dbReference type="InterPro" id="IPR050980">
    <property type="entry name" value="2C_sensor_his_kinase"/>
</dbReference>
<dbReference type="InterPro" id="IPR036097">
    <property type="entry name" value="HisK_dim/P_sf"/>
</dbReference>
<evidence type="ECO:0000313" key="14">
    <source>
        <dbReference type="EMBL" id="SFI94988.1"/>
    </source>
</evidence>